<sequence>MMHREVVAKKRVPVISMILFVITATLYLGEAVERSKYNRHIIGHIFNVALVLTTIILIVKEIRSCSVSYKYAVIADKLIINLINNKEEKNLESIRISDVLYIGERSSIPKEYQFIKKSKKYLCNRINSKSYYCIFKNGDRIEKIKFQPSDKLITKLIKHGELKCRLLERKVI</sequence>
<dbReference type="GeneID" id="93044420"/>
<dbReference type="EMBL" id="JAMRYU010000004">
    <property type="protein sequence ID" value="MDC4239436.1"/>
    <property type="molecule type" value="Genomic_DNA"/>
</dbReference>
<accession>A0A9X4B1E0</accession>
<protein>
    <submittedName>
        <fullName evidence="2">Uncharacterized protein</fullName>
    </submittedName>
</protein>
<comment type="caution">
    <text evidence="2">The sequence shown here is derived from an EMBL/GenBank/DDBJ whole genome shotgun (WGS) entry which is preliminary data.</text>
</comment>
<proteinExistence type="predicted"/>
<name>A0A9X4B1E0_9CLOT</name>
<dbReference type="Proteomes" id="UP001141183">
    <property type="component" value="Unassembled WGS sequence"/>
</dbReference>
<feature type="transmembrane region" description="Helical" evidence="1">
    <location>
        <begin position="12"/>
        <end position="29"/>
    </location>
</feature>
<evidence type="ECO:0000313" key="2">
    <source>
        <dbReference type="EMBL" id="MDC4239436.1"/>
    </source>
</evidence>
<feature type="transmembrane region" description="Helical" evidence="1">
    <location>
        <begin position="41"/>
        <end position="59"/>
    </location>
</feature>
<dbReference type="RefSeq" id="WP_051005299.1">
    <property type="nucleotide sequence ID" value="NZ_BAAACM010000017.1"/>
</dbReference>
<reference evidence="2" key="1">
    <citation type="submission" date="2022-05" db="EMBL/GenBank/DDBJ databases">
        <title>Draft genome sequence of Clostridium tertium strain CP3 isolated from Peru.</title>
        <authorList>
            <person name="Hurtado R."/>
            <person name="Lima L."/>
            <person name="Sousa T."/>
            <person name="Jaiswal A.K."/>
            <person name="Tiwari S."/>
            <person name="Maturrano L."/>
            <person name="Brenig B."/>
            <person name="Azevedo V."/>
        </authorList>
    </citation>
    <scope>NUCLEOTIDE SEQUENCE</scope>
    <source>
        <strain evidence="2">CP3</strain>
    </source>
</reference>
<organism evidence="2 3">
    <name type="scientific">Clostridium tertium</name>
    <dbReference type="NCBI Taxonomy" id="1559"/>
    <lineage>
        <taxon>Bacteria</taxon>
        <taxon>Bacillati</taxon>
        <taxon>Bacillota</taxon>
        <taxon>Clostridia</taxon>
        <taxon>Eubacteriales</taxon>
        <taxon>Clostridiaceae</taxon>
        <taxon>Clostridium</taxon>
    </lineage>
</organism>
<keyword evidence="1" id="KW-1133">Transmembrane helix</keyword>
<keyword evidence="1" id="KW-0812">Transmembrane</keyword>
<dbReference type="AlphaFoldDB" id="A0A9X4B1E0"/>
<keyword evidence="3" id="KW-1185">Reference proteome</keyword>
<evidence type="ECO:0000256" key="1">
    <source>
        <dbReference type="SAM" id="Phobius"/>
    </source>
</evidence>
<keyword evidence="1" id="KW-0472">Membrane</keyword>
<evidence type="ECO:0000313" key="3">
    <source>
        <dbReference type="Proteomes" id="UP001141183"/>
    </source>
</evidence>
<gene>
    <name evidence="2" type="ORF">NE398_04570</name>
</gene>